<dbReference type="Gene3D" id="3.30.70.2660">
    <property type="match status" value="1"/>
</dbReference>
<evidence type="ECO:0000256" key="1">
    <source>
        <dbReference type="ARBA" id="ARBA00023118"/>
    </source>
</evidence>
<dbReference type="CDD" id="cd09645">
    <property type="entry name" value="Cas5_I-E"/>
    <property type="match status" value="1"/>
</dbReference>
<sequence>MSTEPAAEAPSCCLVLRLAGPLQSWGGSSMFNRRDTGTEPTKSGLVGLLAAAQGRRRADPIEDLLALVFGVRTDQPGVLLRDYHTVSDYRGRPLPSASVTGKGVQKPTSPAKYTGVTERFYLQDAVFVVAIGASEPVLTTLGDALRHPAFPLALGRRACPPTQPFVLTPDPAQREEAIWPGTVREVLQKVSWQASDSHKEKLSRRRERPRTIDLPITVDDPDGDDVRMDLPRTFDPLNRSFTSRRVSQRWAHLPPPYDATGDDTGTHDPFALLGW</sequence>
<dbReference type="InterPro" id="IPR010147">
    <property type="entry name" value="CRISPR-assoc_prot_CasD"/>
</dbReference>
<dbReference type="InterPro" id="IPR013422">
    <property type="entry name" value="CRISPR-assoc_prot_Cas5_N"/>
</dbReference>
<comment type="caution">
    <text evidence="2">The sequence shown here is derived from an EMBL/GenBank/DDBJ whole genome shotgun (WGS) entry which is preliminary data.</text>
</comment>
<protein>
    <submittedName>
        <fullName evidence="2">Type I-E CRISPR-associated protein Cas5/CasD</fullName>
    </submittedName>
</protein>
<dbReference type="AlphaFoldDB" id="A0A937UTL9"/>
<keyword evidence="1" id="KW-0051">Antiviral defense</keyword>
<dbReference type="RefSeq" id="WP_202999904.1">
    <property type="nucleotide sequence ID" value="NZ_JADWYU010000136.1"/>
</dbReference>
<organism evidence="2 3">
    <name type="scientific">Frankia nepalensis</name>
    <dbReference type="NCBI Taxonomy" id="1836974"/>
    <lineage>
        <taxon>Bacteria</taxon>
        <taxon>Bacillati</taxon>
        <taxon>Actinomycetota</taxon>
        <taxon>Actinomycetes</taxon>
        <taxon>Frankiales</taxon>
        <taxon>Frankiaceae</taxon>
        <taxon>Frankia</taxon>
    </lineage>
</organism>
<accession>A0A937UTL9</accession>
<dbReference type="GO" id="GO:0003723">
    <property type="term" value="F:RNA binding"/>
    <property type="evidence" value="ECO:0007669"/>
    <property type="project" value="InterPro"/>
</dbReference>
<dbReference type="GO" id="GO:0051607">
    <property type="term" value="P:defense response to virus"/>
    <property type="evidence" value="ECO:0007669"/>
    <property type="project" value="UniProtKB-KW"/>
</dbReference>
<evidence type="ECO:0000313" key="2">
    <source>
        <dbReference type="EMBL" id="MBL7630166.1"/>
    </source>
</evidence>
<dbReference type="NCBIfam" id="TIGR02593">
    <property type="entry name" value="CRISPR_cas5"/>
    <property type="match status" value="1"/>
</dbReference>
<dbReference type="GO" id="GO:0043571">
    <property type="term" value="P:maintenance of CRISPR repeat elements"/>
    <property type="evidence" value="ECO:0007669"/>
    <property type="project" value="InterPro"/>
</dbReference>
<dbReference type="EMBL" id="JAEACQ010000243">
    <property type="protein sequence ID" value="MBL7630166.1"/>
    <property type="molecule type" value="Genomic_DNA"/>
</dbReference>
<dbReference type="InterPro" id="IPR021124">
    <property type="entry name" value="CRISPR-assoc_prot_Cas5"/>
</dbReference>
<reference evidence="2" key="1">
    <citation type="submission" date="2020-12" db="EMBL/GenBank/DDBJ databases">
        <title>Genomic characterization of non-nitrogen-fixing Frankia strains.</title>
        <authorList>
            <person name="Carlos-Shanley C."/>
            <person name="Guerra T."/>
            <person name="Hahn D."/>
        </authorList>
    </citation>
    <scope>NUCLEOTIDE SEQUENCE</scope>
    <source>
        <strain evidence="2">CN6</strain>
    </source>
</reference>
<evidence type="ECO:0000313" key="3">
    <source>
        <dbReference type="Proteomes" id="UP000604475"/>
    </source>
</evidence>
<gene>
    <name evidence="2" type="primary">cas5e</name>
    <name evidence="2" type="ORF">I7412_23980</name>
</gene>
<dbReference type="NCBIfam" id="TIGR01868">
    <property type="entry name" value="casD_Cas5e"/>
    <property type="match status" value="1"/>
</dbReference>
<proteinExistence type="predicted"/>
<dbReference type="Pfam" id="PF09704">
    <property type="entry name" value="Cas_Cas5d"/>
    <property type="match status" value="1"/>
</dbReference>
<dbReference type="Proteomes" id="UP000604475">
    <property type="component" value="Unassembled WGS sequence"/>
</dbReference>
<keyword evidence="3" id="KW-1185">Reference proteome</keyword>
<name>A0A937UTL9_9ACTN</name>